<dbReference type="InterPro" id="IPR011032">
    <property type="entry name" value="GroES-like_sf"/>
</dbReference>
<proteinExistence type="predicted"/>
<dbReference type="SUPFAM" id="SSF50129">
    <property type="entry name" value="GroES-like"/>
    <property type="match status" value="1"/>
</dbReference>
<protein>
    <submittedName>
        <fullName evidence="1">Alcohol dehydrogenase AdhP</fullName>
    </submittedName>
</protein>
<feature type="non-terminal residue" evidence="1">
    <location>
        <position position="44"/>
    </location>
</feature>
<sequence length="44" mass="4921">MKAAVVRDPVDGYVDIKDVDLRPIHEGEALVQVEYCGLCHTDLH</sequence>
<evidence type="ECO:0000313" key="2">
    <source>
        <dbReference type="Proteomes" id="UP000491237"/>
    </source>
</evidence>
<evidence type="ECO:0000313" key="1">
    <source>
        <dbReference type="EMBL" id="MSE22628.1"/>
    </source>
</evidence>
<dbReference type="Gene3D" id="3.90.180.10">
    <property type="entry name" value="Medium-chain alcohol dehydrogenases, catalytic domain"/>
    <property type="match status" value="1"/>
</dbReference>
<comment type="caution">
    <text evidence="1">The sequence shown here is derived from an EMBL/GenBank/DDBJ whole genome shotgun (WGS) entry which is preliminary data.</text>
</comment>
<dbReference type="AlphaFoldDB" id="A0A844EPM7"/>
<dbReference type="EMBL" id="WKKY01001336">
    <property type="protein sequence ID" value="MSE22628.1"/>
    <property type="molecule type" value="Genomic_DNA"/>
</dbReference>
<reference evidence="1 2" key="1">
    <citation type="submission" date="2019-11" db="EMBL/GenBank/DDBJ databases">
        <title>Draft Genome Sequence of Plant Growth-Promoting Rhizosphere-Associated Bacteria.</title>
        <authorList>
            <person name="Vasilyev I.Y."/>
            <person name="Radchenko V."/>
            <person name="Ilnitskaya E.V."/>
        </authorList>
    </citation>
    <scope>NUCLEOTIDE SEQUENCE [LARGE SCALE GENOMIC DNA]</scope>
    <source>
        <strain evidence="1 2">VRA_07sq_f</strain>
    </source>
</reference>
<name>A0A844EPM7_9LACO</name>
<dbReference type="Proteomes" id="UP000491237">
    <property type="component" value="Unassembled WGS sequence"/>
</dbReference>
<gene>
    <name evidence="1" type="ORF">GKC44_15640</name>
</gene>
<accession>A0A844EPM7</accession>
<organism evidence="1 2">
    <name type="scientific">Lentilactobacillus parabuchneri</name>
    <dbReference type="NCBI Taxonomy" id="152331"/>
    <lineage>
        <taxon>Bacteria</taxon>
        <taxon>Bacillati</taxon>
        <taxon>Bacillota</taxon>
        <taxon>Bacilli</taxon>
        <taxon>Lactobacillales</taxon>
        <taxon>Lactobacillaceae</taxon>
        <taxon>Lentilactobacillus</taxon>
    </lineage>
</organism>